<dbReference type="Gene3D" id="2.60.40.1120">
    <property type="entry name" value="Carboxypeptidase-like, regulatory domain"/>
    <property type="match status" value="1"/>
</dbReference>
<comment type="caution">
    <text evidence="1">The sequence shown here is derived from an EMBL/GenBank/DDBJ whole genome shotgun (WGS) entry which is preliminary data.</text>
</comment>
<dbReference type="SUPFAM" id="SSF56935">
    <property type="entry name" value="Porins"/>
    <property type="match status" value="1"/>
</dbReference>
<dbReference type="Gene3D" id="2.170.130.10">
    <property type="entry name" value="TonB-dependent receptor, plug domain"/>
    <property type="match status" value="1"/>
</dbReference>
<protein>
    <submittedName>
        <fullName evidence="1">Uncharacterized protein</fullName>
    </submittedName>
</protein>
<dbReference type="Gene3D" id="1.25.40.10">
    <property type="entry name" value="Tetratricopeptide repeat domain"/>
    <property type="match status" value="1"/>
</dbReference>
<dbReference type="RefSeq" id="WP_138657979.1">
    <property type="nucleotide sequence ID" value="NZ_VATY01000002.1"/>
</dbReference>
<evidence type="ECO:0000313" key="1">
    <source>
        <dbReference type="EMBL" id="TMM56995.1"/>
    </source>
</evidence>
<evidence type="ECO:0000313" key="2">
    <source>
        <dbReference type="Proteomes" id="UP000310314"/>
    </source>
</evidence>
<dbReference type="InterPro" id="IPR008969">
    <property type="entry name" value="CarboxyPept-like_regulatory"/>
</dbReference>
<dbReference type="InterPro" id="IPR037066">
    <property type="entry name" value="Plug_dom_sf"/>
</dbReference>
<dbReference type="SUPFAM" id="SSF49464">
    <property type="entry name" value="Carboxypeptidase regulatory domain-like"/>
    <property type="match status" value="1"/>
</dbReference>
<organism evidence="1 2">
    <name type="scientific">Maribacter algarum</name>
    <name type="common">ex Zhang et al. 2020</name>
    <dbReference type="NCBI Taxonomy" id="2578118"/>
    <lineage>
        <taxon>Bacteria</taxon>
        <taxon>Pseudomonadati</taxon>
        <taxon>Bacteroidota</taxon>
        <taxon>Flavobacteriia</taxon>
        <taxon>Flavobacteriales</taxon>
        <taxon>Flavobacteriaceae</taxon>
        <taxon>Maribacter</taxon>
    </lineage>
</organism>
<keyword evidence="2" id="KW-1185">Reference proteome</keyword>
<name>A0A5S3QHI1_9FLAO</name>
<accession>A0A5S3QHI1</accession>
<dbReference type="OrthoDB" id="1079187at2"/>
<dbReference type="EMBL" id="VATY01000002">
    <property type="protein sequence ID" value="TMM56995.1"/>
    <property type="molecule type" value="Genomic_DNA"/>
</dbReference>
<proteinExistence type="predicted"/>
<dbReference type="InterPro" id="IPR011990">
    <property type="entry name" value="TPR-like_helical_dom_sf"/>
</dbReference>
<dbReference type="SUPFAM" id="SSF48452">
    <property type="entry name" value="TPR-like"/>
    <property type="match status" value="1"/>
</dbReference>
<dbReference type="AlphaFoldDB" id="A0A5S3QHI1"/>
<gene>
    <name evidence="1" type="ORF">FEE95_10910</name>
</gene>
<dbReference type="Pfam" id="PF13715">
    <property type="entry name" value="CarbopepD_reg_2"/>
    <property type="match status" value="1"/>
</dbReference>
<reference evidence="1 2" key="1">
    <citation type="submission" date="2019-05" db="EMBL/GenBank/DDBJ databases">
        <authorList>
            <person name="Zhang J.-Y."/>
            <person name="Feg X."/>
            <person name="Du Z.-J."/>
        </authorList>
    </citation>
    <scope>NUCLEOTIDE SEQUENCE [LARGE SCALE GENOMIC DNA]</scope>
    <source>
        <strain evidence="1 2">RZ26</strain>
    </source>
</reference>
<dbReference type="Proteomes" id="UP000310314">
    <property type="component" value="Unassembled WGS sequence"/>
</dbReference>
<sequence length="588" mass="67040">MNRLIIIVVLIFPFLTFSQQEIQISGYVTDGESPLEKVNVYIKNSAVGTYTDNKGYYELTVFNNDVLIYSYQGKVSQIHKVKDISRTHNVVLLPEINELDGVTVQKNSYRVRSQKALFDAYNIQQDIVKSKFLLMDKKVSGYSMEIREGDEVNNASGNILAVLQNLFAGVRISKRGSPEERTSPDDPDGVIYLRGSGSILNPSPAAYEVDGAIYQDPPFFVDLTNIKRIAKVPGLAGTSMYGSVARGGLFIINTKSANYSPSKAQLAFRAEQNSKKTYQAKTIKQSQEVKNWPLYLKELYGSKNFESAVTTYAKYRMVYQNESYFVLDVVNYFLETYFDKGFHNQVIDESGILDKKDIELLRGLGLILQHYGDNEAATKVYVDVLKHWPHSPQSYLDLSQMFTQTDKAQKALSIIGRYERLIENKILSPEIDGSHEILVTEFASLVKNLRDEKIDLESNSNETKGTRITFEWNDDQAGFLFHFVDPAKNFFVWDNSMEESELRHTNFPQVATSKEYYIPENAQNGEWKINVNYLGNTRIKPTYLRATIQYDFGLATERLETKLYRLSIKGQVQELFTLQKSNLLVGSY</sequence>